<proteinExistence type="predicted"/>
<evidence type="ECO:0000313" key="1">
    <source>
        <dbReference type="EMBL" id="SFC67049.1"/>
    </source>
</evidence>
<dbReference type="STRING" id="1334022.SAMN04487907_10713"/>
<sequence length="281" mass="33621">MKQMIHFLVKHKFLGLFILCGILLISQKNYAQEFGNQGEGHVMIKTYMSFQPFTPINNKEPSVNYDFYIKEYQVLRAPFEKEEVHDPPETVTMHRGYNEADAAEDVQIKFSFTAKVVQPKYIINLKKSEVSVIKNKKDSVLFYREDLKENKEDFFYRYFYHKENKNTIQYQEDSTRLIAGRLCKKGWFYLNRTEENGNSNKKVRFWYSKETSQLISPLNHLFKSDFPFQVFAVSLPIDTVKKGYLNFMVDLFEEEPVKVEKFDLPKKKMEVDRKTWQEMWH</sequence>
<protein>
    <submittedName>
        <fullName evidence="1">Uncharacterized protein</fullName>
    </submittedName>
</protein>
<evidence type="ECO:0000313" key="2">
    <source>
        <dbReference type="Proteomes" id="UP000199438"/>
    </source>
</evidence>
<keyword evidence="2" id="KW-1185">Reference proteome</keyword>
<reference evidence="2" key="1">
    <citation type="submission" date="2016-10" db="EMBL/GenBank/DDBJ databases">
        <authorList>
            <person name="Varghese N."/>
            <person name="Submissions S."/>
        </authorList>
    </citation>
    <scope>NUCLEOTIDE SEQUENCE [LARGE SCALE GENOMIC DNA]</scope>
    <source>
        <strain evidence="2">DSM 24499</strain>
    </source>
</reference>
<dbReference type="AlphaFoldDB" id="A0A1I1L1Y5"/>
<name>A0A1I1L1Y5_9FLAO</name>
<organism evidence="1 2">
    <name type="scientific">Zunongwangia mangrovi</name>
    <dbReference type="NCBI Taxonomy" id="1334022"/>
    <lineage>
        <taxon>Bacteria</taxon>
        <taxon>Pseudomonadati</taxon>
        <taxon>Bacteroidota</taxon>
        <taxon>Flavobacteriia</taxon>
        <taxon>Flavobacteriales</taxon>
        <taxon>Flavobacteriaceae</taxon>
        <taxon>Zunongwangia</taxon>
    </lineage>
</organism>
<dbReference type="EMBL" id="FOKV01000007">
    <property type="protein sequence ID" value="SFC67049.1"/>
    <property type="molecule type" value="Genomic_DNA"/>
</dbReference>
<gene>
    <name evidence="1" type="ORF">SAMN04487907_10713</name>
</gene>
<accession>A0A1I1L1Y5</accession>
<dbReference type="Proteomes" id="UP000199438">
    <property type="component" value="Unassembled WGS sequence"/>
</dbReference>